<evidence type="ECO:0000313" key="2">
    <source>
        <dbReference type="Proteomes" id="UP000192738"/>
    </source>
</evidence>
<dbReference type="RefSeq" id="WP_139796216.1">
    <property type="nucleotide sequence ID" value="NZ_FWXI01000006.1"/>
</dbReference>
<evidence type="ECO:0000313" key="1">
    <source>
        <dbReference type="EMBL" id="SMC62345.1"/>
    </source>
</evidence>
<feature type="non-terminal residue" evidence="1">
    <location>
        <position position="1"/>
    </location>
</feature>
<reference evidence="1 2" key="1">
    <citation type="submission" date="2017-04" db="EMBL/GenBank/DDBJ databases">
        <authorList>
            <person name="Afonso C.L."/>
            <person name="Miller P.J."/>
            <person name="Scott M.A."/>
            <person name="Spackman E."/>
            <person name="Goraichik I."/>
            <person name="Dimitrov K.M."/>
            <person name="Suarez D.L."/>
            <person name="Swayne D.E."/>
        </authorList>
    </citation>
    <scope>NUCLEOTIDE SEQUENCE [LARGE SCALE GENOMIC DNA]</scope>
    <source>
        <strain evidence="1 2">DSM 5090</strain>
    </source>
</reference>
<accession>A0A1W2ANS5</accession>
<proteinExistence type="predicted"/>
<dbReference type="SUPFAM" id="SSF48452">
    <property type="entry name" value="TPR-like"/>
    <property type="match status" value="1"/>
</dbReference>
<sequence length="69" mass="7696">DLAIADYNQAIQLNPQYSYAYYARGFALAKLGSNQEAISNFKLFLQYATPGDSFIETTKQLIRKLGGTI</sequence>
<dbReference type="Gene3D" id="1.25.40.10">
    <property type="entry name" value="Tetratricopeptide repeat domain"/>
    <property type="match status" value="1"/>
</dbReference>
<keyword evidence="2" id="KW-1185">Reference proteome</keyword>
<dbReference type="Proteomes" id="UP000192738">
    <property type="component" value="Unassembled WGS sequence"/>
</dbReference>
<dbReference type="EMBL" id="FWXI01000006">
    <property type="protein sequence ID" value="SMC62345.1"/>
    <property type="molecule type" value="Genomic_DNA"/>
</dbReference>
<dbReference type="OrthoDB" id="9814042at2"/>
<organism evidence="1 2">
    <name type="scientific">Sporomusa malonica</name>
    <dbReference type="NCBI Taxonomy" id="112901"/>
    <lineage>
        <taxon>Bacteria</taxon>
        <taxon>Bacillati</taxon>
        <taxon>Bacillota</taxon>
        <taxon>Negativicutes</taxon>
        <taxon>Selenomonadales</taxon>
        <taxon>Sporomusaceae</taxon>
        <taxon>Sporomusa</taxon>
    </lineage>
</organism>
<protein>
    <submittedName>
        <fullName evidence="1">TPR repeat-containing protein</fullName>
    </submittedName>
</protein>
<gene>
    <name evidence="1" type="ORF">SAMN04488500_1062</name>
</gene>
<dbReference type="InterPro" id="IPR011990">
    <property type="entry name" value="TPR-like_helical_dom_sf"/>
</dbReference>
<dbReference type="Pfam" id="PF13414">
    <property type="entry name" value="TPR_11"/>
    <property type="match status" value="1"/>
</dbReference>
<name>A0A1W2ANS5_9FIRM</name>
<dbReference type="AlphaFoldDB" id="A0A1W2ANS5"/>
<dbReference type="STRING" id="112901.SAMN04488500_1062"/>